<comment type="caution">
    <text evidence="1">The sequence shown here is derived from an EMBL/GenBank/DDBJ whole genome shotgun (WGS) entry which is preliminary data.</text>
</comment>
<keyword evidence="2" id="KW-1185">Reference proteome</keyword>
<gene>
    <name evidence="1" type="ORF">T11_14890</name>
</gene>
<accession>A0A0V1G9M8</accession>
<name>A0A0V1G9M8_9BILA</name>
<dbReference type="Proteomes" id="UP000055024">
    <property type="component" value="Unassembled WGS sequence"/>
</dbReference>
<dbReference type="AlphaFoldDB" id="A0A0V1G9M8"/>
<dbReference type="EMBL" id="JYDP01004273">
    <property type="protein sequence ID" value="KRY95015.1"/>
    <property type="molecule type" value="Genomic_DNA"/>
</dbReference>
<evidence type="ECO:0000313" key="2">
    <source>
        <dbReference type="Proteomes" id="UP000055024"/>
    </source>
</evidence>
<organism evidence="1 2">
    <name type="scientific">Trichinella zimbabwensis</name>
    <dbReference type="NCBI Taxonomy" id="268475"/>
    <lineage>
        <taxon>Eukaryota</taxon>
        <taxon>Metazoa</taxon>
        <taxon>Ecdysozoa</taxon>
        <taxon>Nematoda</taxon>
        <taxon>Enoplea</taxon>
        <taxon>Dorylaimia</taxon>
        <taxon>Trichinellida</taxon>
        <taxon>Trichinellidae</taxon>
        <taxon>Trichinella</taxon>
    </lineage>
</organism>
<proteinExistence type="predicted"/>
<evidence type="ECO:0000313" key="1">
    <source>
        <dbReference type="EMBL" id="KRY95015.1"/>
    </source>
</evidence>
<sequence>MDVLATFTSICDGMCKNWMQKMNVGMYSLY</sequence>
<reference evidence="1 2" key="1">
    <citation type="submission" date="2015-01" db="EMBL/GenBank/DDBJ databases">
        <title>Evolution of Trichinella species and genotypes.</title>
        <authorList>
            <person name="Korhonen P.K."/>
            <person name="Edoardo P."/>
            <person name="Giuseppe L.R."/>
            <person name="Gasser R.B."/>
        </authorList>
    </citation>
    <scope>NUCLEOTIDE SEQUENCE [LARGE SCALE GENOMIC DNA]</scope>
    <source>
        <strain evidence="1">ISS1029</strain>
    </source>
</reference>
<protein>
    <submittedName>
        <fullName evidence="1">Uncharacterized protein</fullName>
    </submittedName>
</protein>